<organism evidence="1">
    <name type="scientific">Tetraselmis sp. GSL018</name>
    <dbReference type="NCBI Taxonomy" id="582737"/>
    <lineage>
        <taxon>Eukaryota</taxon>
        <taxon>Viridiplantae</taxon>
        <taxon>Chlorophyta</taxon>
        <taxon>core chlorophytes</taxon>
        <taxon>Chlorodendrophyceae</taxon>
        <taxon>Chlorodendrales</taxon>
        <taxon>Chlorodendraceae</taxon>
        <taxon>Tetraselmis</taxon>
    </lineage>
</organism>
<gene>
    <name evidence="1" type="ORF">TSPGSL018_799</name>
</gene>
<dbReference type="AlphaFoldDB" id="A0A061RN28"/>
<dbReference type="EMBL" id="GBEZ01014089">
    <property type="protein sequence ID" value="JAC71956.1"/>
    <property type="molecule type" value="Transcribed_RNA"/>
</dbReference>
<protein>
    <submittedName>
        <fullName evidence="1">Uncharacterized protein</fullName>
    </submittedName>
</protein>
<sequence>MIFHSSSRNKGCLYNVSGLRTISPHLNLRLWQTLLNAVKQNYALIFSKAFRIFLIADGKTRYVYQVFKIEYVFF</sequence>
<proteinExistence type="predicted"/>
<name>A0A061RN28_9CHLO</name>
<evidence type="ECO:0000313" key="1">
    <source>
        <dbReference type="EMBL" id="JAC71956.1"/>
    </source>
</evidence>
<reference evidence="1" key="1">
    <citation type="submission" date="2014-05" db="EMBL/GenBank/DDBJ databases">
        <title>The transcriptome of the halophilic microalga Tetraselmis sp. GSL018 isolated from the Great Salt Lake, Utah.</title>
        <authorList>
            <person name="Jinkerson R.E."/>
            <person name="D'Adamo S."/>
            <person name="Posewitz M.C."/>
        </authorList>
    </citation>
    <scope>NUCLEOTIDE SEQUENCE</scope>
    <source>
        <strain evidence="1">GSL018</strain>
    </source>
</reference>
<accession>A0A061RN28</accession>